<reference evidence="3" key="1">
    <citation type="submission" date="2023-08" db="EMBL/GenBank/DDBJ databases">
        <authorList>
            <person name="Chen Y."/>
            <person name="Shah S."/>
            <person name="Dougan E. K."/>
            <person name="Thang M."/>
            <person name="Chan C."/>
        </authorList>
    </citation>
    <scope>NUCLEOTIDE SEQUENCE</scope>
</reference>
<feature type="chain" id="PRO_5041257716" description="AB hydrolase-1 domain-containing protein" evidence="1">
    <location>
        <begin position="25"/>
        <end position="295"/>
    </location>
</feature>
<evidence type="ECO:0000259" key="2">
    <source>
        <dbReference type="Pfam" id="PF00561"/>
    </source>
</evidence>
<protein>
    <recommendedName>
        <fullName evidence="2">AB hydrolase-1 domain-containing protein</fullName>
    </recommendedName>
</protein>
<feature type="domain" description="AB hydrolase-1" evidence="2">
    <location>
        <begin position="114"/>
        <end position="218"/>
    </location>
</feature>
<feature type="signal peptide" evidence="1">
    <location>
        <begin position="1"/>
        <end position="24"/>
    </location>
</feature>
<sequence length="295" mass="32107">MCAPLYLRFSGIFALLCSLWGAGGQHCAWLGRGLVLAVLLRRLFRAWGGWPSRALRGPSGALAPTVDGLHRRFAELYLDGKAEEGEAAVLGAQQRVELNGQRVAFWDVGDGEGAVLVCNGLGARVMTWAPLLSALGASWAKRRLVIFDYPGQFDSQPLVGDISVERSAADAYRLAQHLKLQRVMLLCWSTGVQVGLQLALDHPELVEAMVLIQGTTGEAMSALLQPLCPMPGVPSLLRLGLRVAPAAMRRPRPLMEAALRRYRGFFEALGSCVLWFFGSDLIPAVGVRYVADRTR</sequence>
<dbReference type="Pfam" id="PF00561">
    <property type="entry name" value="Abhydrolase_1"/>
    <property type="match status" value="1"/>
</dbReference>
<dbReference type="PANTHER" id="PTHR46331">
    <property type="entry name" value="VALACYCLOVIR HYDROLASE"/>
    <property type="match status" value="1"/>
</dbReference>
<keyword evidence="1" id="KW-0732">Signal</keyword>
<evidence type="ECO:0000256" key="1">
    <source>
        <dbReference type="SAM" id="SignalP"/>
    </source>
</evidence>
<accession>A0AA36JKL8</accession>
<proteinExistence type="predicted"/>
<evidence type="ECO:0000313" key="4">
    <source>
        <dbReference type="Proteomes" id="UP001178507"/>
    </source>
</evidence>
<dbReference type="Proteomes" id="UP001178507">
    <property type="component" value="Unassembled WGS sequence"/>
</dbReference>
<dbReference type="Gene3D" id="3.40.50.1820">
    <property type="entry name" value="alpha/beta hydrolase"/>
    <property type="match status" value="1"/>
</dbReference>
<organism evidence="3 4">
    <name type="scientific">Effrenium voratum</name>
    <dbReference type="NCBI Taxonomy" id="2562239"/>
    <lineage>
        <taxon>Eukaryota</taxon>
        <taxon>Sar</taxon>
        <taxon>Alveolata</taxon>
        <taxon>Dinophyceae</taxon>
        <taxon>Suessiales</taxon>
        <taxon>Symbiodiniaceae</taxon>
        <taxon>Effrenium</taxon>
    </lineage>
</organism>
<dbReference type="AlphaFoldDB" id="A0AA36JKL8"/>
<dbReference type="GO" id="GO:0017171">
    <property type="term" value="F:serine hydrolase activity"/>
    <property type="evidence" value="ECO:0007669"/>
    <property type="project" value="TreeGrafter"/>
</dbReference>
<dbReference type="PANTHER" id="PTHR46331:SF2">
    <property type="entry name" value="VALACYCLOVIR HYDROLASE"/>
    <property type="match status" value="1"/>
</dbReference>
<comment type="caution">
    <text evidence="3">The sequence shown here is derived from an EMBL/GenBank/DDBJ whole genome shotgun (WGS) entry which is preliminary data.</text>
</comment>
<dbReference type="EMBL" id="CAUJNA010003697">
    <property type="protein sequence ID" value="CAJ1407957.1"/>
    <property type="molecule type" value="Genomic_DNA"/>
</dbReference>
<keyword evidence="4" id="KW-1185">Reference proteome</keyword>
<dbReference type="InterPro" id="IPR029058">
    <property type="entry name" value="AB_hydrolase_fold"/>
</dbReference>
<dbReference type="SUPFAM" id="SSF53474">
    <property type="entry name" value="alpha/beta-Hydrolases"/>
    <property type="match status" value="1"/>
</dbReference>
<gene>
    <name evidence="3" type="ORF">EVOR1521_LOCUS29531</name>
</gene>
<name>A0AA36JKL8_9DINO</name>
<evidence type="ECO:0000313" key="3">
    <source>
        <dbReference type="EMBL" id="CAJ1407957.1"/>
    </source>
</evidence>
<dbReference type="InterPro" id="IPR000073">
    <property type="entry name" value="AB_hydrolase_1"/>
</dbReference>